<accession>A0ABD5TW15</accession>
<dbReference type="AlphaFoldDB" id="A0ABD5TW15"/>
<feature type="region of interest" description="Disordered" evidence="1">
    <location>
        <begin position="1"/>
        <end position="25"/>
    </location>
</feature>
<feature type="transmembrane region" description="Helical" evidence="2">
    <location>
        <begin position="33"/>
        <end position="50"/>
    </location>
</feature>
<sequence length="95" mass="10121">MNAPTRADDAADDGRGGGSEESSLENAVSDVSSHYKAVLFAAGSFAVAYWSAFVRPEMSPKWYVPIMVTFALGALGYVYLAEHSTLRLGTTRAEG</sequence>
<proteinExistence type="predicted"/>
<dbReference type="Proteomes" id="UP001596408">
    <property type="component" value="Unassembled WGS sequence"/>
</dbReference>
<evidence type="ECO:0000256" key="1">
    <source>
        <dbReference type="SAM" id="MobiDB-lite"/>
    </source>
</evidence>
<keyword evidence="2" id="KW-0812">Transmembrane</keyword>
<reference evidence="3 4" key="1">
    <citation type="journal article" date="2019" name="Int. J. Syst. Evol. Microbiol.">
        <title>The Global Catalogue of Microorganisms (GCM) 10K type strain sequencing project: providing services to taxonomists for standard genome sequencing and annotation.</title>
        <authorList>
            <consortium name="The Broad Institute Genomics Platform"/>
            <consortium name="The Broad Institute Genome Sequencing Center for Infectious Disease"/>
            <person name="Wu L."/>
            <person name="Ma J."/>
        </authorList>
    </citation>
    <scope>NUCLEOTIDE SEQUENCE [LARGE SCALE GENOMIC DNA]</scope>
    <source>
        <strain evidence="3 4">YIM 94188</strain>
    </source>
</reference>
<evidence type="ECO:0000256" key="2">
    <source>
        <dbReference type="SAM" id="Phobius"/>
    </source>
</evidence>
<keyword evidence="4" id="KW-1185">Reference proteome</keyword>
<organism evidence="3 4">
    <name type="scientific">Halopelagius fulvigenes</name>
    <dbReference type="NCBI Taxonomy" id="1198324"/>
    <lineage>
        <taxon>Archaea</taxon>
        <taxon>Methanobacteriati</taxon>
        <taxon>Methanobacteriota</taxon>
        <taxon>Stenosarchaea group</taxon>
        <taxon>Halobacteria</taxon>
        <taxon>Halobacteriales</taxon>
        <taxon>Haloferacaceae</taxon>
    </lineage>
</organism>
<comment type="caution">
    <text evidence="3">The sequence shown here is derived from an EMBL/GenBank/DDBJ whole genome shotgun (WGS) entry which is preliminary data.</text>
</comment>
<feature type="transmembrane region" description="Helical" evidence="2">
    <location>
        <begin position="62"/>
        <end position="80"/>
    </location>
</feature>
<keyword evidence="2" id="KW-1133">Transmembrane helix</keyword>
<keyword evidence="2" id="KW-0472">Membrane</keyword>
<feature type="compositionally biased region" description="Basic and acidic residues" evidence="1">
    <location>
        <begin position="1"/>
        <end position="15"/>
    </location>
</feature>
<gene>
    <name evidence="3" type="ORF">ACFQEV_06010</name>
</gene>
<evidence type="ECO:0000313" key="4">
    <source>
        <dbReference type="Proteomes" id="UP001596408"/>
    </source>
</evidence>
<evidence type="ECO:0000313" key="3">
    <source>
        <dbReference type="EMBL" id="MFC6824550.1"/>
    </source>
</evidence>
<name>A0ABD5TW15_9EURY</name>
<protein>
    <submittedName>
        <fullName evidence="3">Uncharacterized protein</fullName>
    </submittedName>
</protein>
<dbReference type="EMBL" id="JBHSXH010000009">
    <property type="protein sequence ID" value="MFC6824550.1"/>
    <property type="molecule type" value="Genomic_DNA"/>
</dbReference>
<dbReference type="RefSeq" id="WP_379693621.1">
    <property type="nucleotide sequence ID" value="NZ_JBHSXH010000009.1"/>
</dbReference>